<dbReference type="SUPFAM" id="SSF57850">
    <property type="entry name" value="RING/U-box"/>
    <property type="match status" value="1"/>
</dbReference>
<dbReference type="HOGENOM" id="CLU_978114_0_0_1"/>
<gene>
    <name evidence="3" type="ORF">GSPATT00033413001</name>
</gene>
<keyword evidence="4" id="KW-1185">Reference proteome</keyword>
<dbReference type="OMA" id="AHYENCQ"/>
<dbReference type="InterPro" id="IPR001841">
    <property type="entry name" value="Znf_RING"/>
</dbReference>
<dbReference type="Gene3D" id="3.30.40.10">
    <property type="entry name" value="Zinc/RING finger domain, C3HC4 (zinc finger)"/>
    <property type="match status" value="1"/>
</dbReference>
<dbReference type="SMART" id="SM00184">
    <property type="entry name" value="RING"/>
    <property type="match status" value="1"/>
</dbReference>
<accession>A0BYE3</accession>
<evidence type="ECO:0000313" key="3">
    <source>
        <dbReference type="EMBL" id="CAK63560.1"/>
    </source>
</evidence>
<protein>
    <recommendedName>
        <fullName evidence="2">RING-type domain-containing protein</fullName>
    </recommendedName>
</protein>
<keyword evidence="1" id="KW-0863">Zinc-finger</keyword>
<evidence type="ECO:0000256" key="1">
    <source>
        <dbReference type="PROSITE-ProRule" id="PRU00175"/>
    </source>
</evidence>
<dbReference type="PROSITE" id="PS50089">
    <property type="entry name" value="ZF_RING_2"/>
    <property type="match status" value="1"/>
</dbReference>
<name>A0BYE3_PARTE</name>
<proteinExistence type="predicted"/>
<feature type="domain" description="RING-type" evidence="2">
    <location>
        <begin position="241"/>
        <end position="277"/>
    </location>
</feature>
<dbReference type="InParanoid" id="A0BYE3"/>
<evidence type="ECO:0000259" key="2">
    <source>
        <dbReference type="PROSITE" id="PS50089"/>
    </source>
</evidence>
<dbReference type="GeneID" id="5016742"/>
<dbReference type="GO" id="GO:0008270">
    <property type="term" value="F:zinc ion binding"/>
    <property type="evidence" value="ECO:0007669"/>
    <property type="project" value="UniProtKB-KW"/>
</dbReference>
<dbReference type="InterPro" id="IPR013083">
    <property type="entry name" value="Znf_RING/FYVE/PHD"/>
</dbReference>
<dbReference type="GO" id="GO:0061630">
    <property type="term" value="F:ubiquitin protein ligase activity"/>
    <property type="evidence" value="ECO:0000318"/>
    <property type="project" value="GO_Central"/>
</dbReference>
<organism evidence="3 4">
    <name type="scientific">Paramecium tetraurelia</name>
    <dbReference type="NCBI Taxonomy" id="5888"/>
    <lineage>
        <taxon>Eukaryota</taxon>
        <taxon>Sar</taxon>
        <taxon>Alveolata</taxon>
        <taxon>Ciliophora</taxon>
        <taxon>Intramacronucleata</taxon>
        <taxon>Oligohymenophorea</taxon>
        <taxon>Peniculida</taxon>
        <taxon>Parameciidae</taxon>
        <taxon>Paramecium</taxon>
    </lineage>
</organism>
<keyword evidence="1" id="KW-0479">Metal-binding</keyword>
<sequence length="285" mass="33307">MLVQEQKQNRTSRCKKCNQDVPNSQLYAHYENCQKQCLNDQPNSKEIPEQVKPTVIDDKQQLHQHLSNIVPQEDELQANQQQVAIGFRMLKLCETCQEYFQVEIYYNHLNECQTQKQAQILNQNSINTNTLIFQCSEEIGGNFKAFEQVKEEHTSEIIHSNYIVYKKTKITKDKNTGFTHYHTTYESKQNIISENKILENKNQTKPKEEITTNDKMPSLIIQSPLNLDVTQTPQPDDEELCPICNKQYELLDQTKLFEDCQHLFHLNCIQKDVCPICAAQPQQNQ</sequence>
<dbReference type="Proteomes" id="UP000000600">
    <property type="component" value="Unassembled WGS sequence"/>
</dbReference>
<dbReference type="KEGG" id="ptm:GSPATT00033413001"/>
<dbReference type="OrthoDB" id="8062037at2759"/>
<keyword evidence="1" id="KW-0862">Zinc</keyword>
<evidence type="ECO:0000313" key="4">
    <source>
        <dbReference type="Proteomes" id="UP000000600"/>
    </source>
</evidence>
<reference evidence="3 4" key="1">
    <citation type="journal article" date="2006" name="Nature">
        <title>Global trends of whole-genome duplications revealed by the ciliate Paramecium tetraurelia.</title>
        <authorList>
            <consortium name="Genoscope"/>
            <person name="Aury J.-M."/>
            <person name="Jaillon O."/>
            <person name="Duret L."/>
            <person name="Noel B."/>
            <person name="Jubin C."/>
            <person name="Porcel B.M."/>
            <person name="Segurens B."/>
            <person name="Daubin V."/>
            <person name="Anthouard V."/>
            <person name="Aiach N."/>
            <person name="Arnaiz O."/>
            <person name="Billaut A."/>
            <person name="Beisson J."/>
            <person name="Blanc I."/>
            <person name="Bouhouche K."/>
            <person name="Camara F."/>
            <person name="Duharcourt S."/>
            <person name="Guigo R."/>
            <person name="Gogendeau D."/>
            <person name="Katinka M."/>
            <person name="Keller A.-M."/>
            <person name="Kissmehl R."/>
            <person name="Klotz C."/>
            <person name="Koll F."/>
            <person name="Le Moue A."/>
            <person name="Lepere C."/>
            <person name="Malinsky S."/>
            <person name="Nowacki M."/>
            <person name="Nowak J.K."/>
            <person name="Plattner H."/>
            <person name="Poulain J."/>
            <person name="Ruiz F."/>
            <person name="Serrano V."/>
            <person name="Zagulski M."/>
            <person name="Dessen P."/>
            <person name="Betermier M."/>
            <person name="Weissenbach J."/>
            <person name="Scarpelli C."/>
            <person name="Schachter V."/>
            <person name="Sperling L."/>
            <person name="Meyer E."/>
            <person name="Cohen J."/>
            <person name="Wincker P."/>
        </authorList>
    </citation>
    <scope>NUCLEOTIDE SEQUENCE [LARGE SCALE GENOMIC DNA]</scope>
    <source>
        <strain evidence="3 4">Stock d4-2</strain>
    </source>
</reference>
<dbReference type="AlphaFoldDB" id="A0BYE3"/>
<dbReference type="RefSeq" id="XP_001430958.1">
    <property type="nucleotide sequence ID" value="XM_001430921.2"/>
</dbReference>
<dbReference type="EMBL" id="CT868027">
    <property type="protein sequence ID" value="CAK63560.1"/>
    <property type="molecule type" value="Genomic_DNA"/>
</dbReference>